<keyword evidence="6" id="KW-1185">Reference proteome</keyword>
<evidence type="ECO:0000259" key="4">
    <source>
        <dbReference type="PROSITE" id="PS50181"/>
    </source>
</evidence>
<dbReference type="PROSITE" id="PS50181">
    <property type="entry name" value="FBOX"/>
    <property type="match status" value="1"/>
</dbReference>
<gene>
    <name evidence="5" type="ORF">FE257_003533</name>
</gene>
<dbReference type="PROSITE" id="PS50088">
    <property type="entry name" value="ANK_REPEAT"/>
    <property type="match status" value="2"/>
</dbReference>
<feature type="repeat" description="ANK" evidence="3">
    <location>
        <begin position="230"/>
        <end position="262"/>
    </location>
</feature>
<sequence length="503" mass="56479">MAATLLSLPNELLLQLGETVPDGTLYNLILTNRHLSEVLTPVLWKFINEAEDDVAILPFASSSRLNNVGDLLTYAIGVENMVMVQKIRGLGGLDYETYGDGMDEALQAAIRERKYHWVEFLLNEVEKQENTFDPDMLGEAVRMAASIPDLPMTQRFLRHGTLSKTYWIGACQQAMRNKNQPLLNLILDQTQPAVSELNDVFIFAVRHRYLDMAEIVLERGADVNFRSSWLGETSLQEAAKGADLELLQWLLDHGADVNVPGLNGRTAVSIAAPYVPVLELLARHAAHIPRRNEEDLSPLLRSTDSPCSKGFEWLLAREGGFEEGFRFQPEEFEWCIRALTRGECAETISLLLDRMDWAETGERILFHVQSYGKPELLNQLIMRGVSLGARCNGGRTILHCYASSYLDMQDRWDKPIFQVTKTVLEKRPEGVFEVDEEGNTPLHVAVVVGNMDVVKAFLEHGALPLAVNKEGDTPLELAQRMDNVNVVNMLNKWMDDSKGATTE</sequence>
<dbReference type="SMART" id="SM00248">
    <property type="entry name" value="ANK"/>
    <property type="match status" value="4"/>
</dbReference>
<evidence type="ECO:0000256" key="3">
    <source>
        <dbReference type="PROSITE-ProRule" id="PRU00023"/>
    </source>
</evidence>
<evidence type="ECO:0000313" key="6">
    <source>
        <dbReference type="Proteomes" id="UP001194746"/>
    </source>
</evidence>
<evidence type="ECO:0000256" key="2">
    <source>
        <dbReference type="ARBA" id="ARBA00023043"/>
    </source>
</evidence>
<accession>A0AAD4CBF8</accession>
<dbReference type="Proteomes" id="UP001194746">
    <property type="component" value="Unassembled WGS sequence"/>
</dbReference>
<evidence type="ECO:0000256" key="1">
    <source>
        <dbReference type="ARBA" id="ARBA00022737"/>
    </source>
</evidence>
<dbReference type="InterPro" id="IPR036770">
    <property type="entry name" value="Ankyrin_rpt-contain_sf"/>
</dbReference>
<dbReference type="PANTHER" id="PTHR24198">
    <property type="entry name" value="ANKYRIN REPEAT AND PROTEIN KINASE DOMAIN-CONTAINING PROTEIN"/>
    <property type="match status" value="1"/>
</dbReference>
<feature type="repeat" description="ANK" evidence="3">
    <location>
        <begin position="437"/>
        <end position="469"/>
    </location>
</feature>
<name>A0AAD4CBF8_ASPNN</name>
<dbReference type="Pfam" id="PF12796">
    <property type="entry name" value="Ank_2"/>
    <property type="match status" value="2"/>
</dbReference>
<feature type="domain" description="F-box" evidence="4">
    <location>
        <begin position="2"/>
        <end position="47"/>
    </location>
</feature>
<organism evidence="5 6">
    <name type="scientific">Aspergillus nanangensis</name>
    <dbReference type="NCBI Taxonomy" id="2582783"/>
    <lineage>
        <taxon>Eukaryota</taxon>
        <taxon>Fungi</taxon>
        <taxon>Dikarya</taxon>
        <taxon>Ascomycota</taxon>
        <taxon>Pezizomycotina</taxon>
        <taxon>Eurotiomycetes</taxon>
        <taxon>Eurotiomycetidae</taxon>
        <taxon>Eurotiales</taxon>
        <taxon>Aspergillaceae</taxon>
        <taxon>Aspergillus</taxon>
        <taxon>Aspergillus subgen. Circumdati</taxon>
    </lineage>
</organism>
<dbReference type="InterPro" id="IPR002110">
    <property type="entry name" value="Ankyrin_rpt"/>
</dbReference>
<dbReference type="PANTHER" id="PTHR24198:SF165">
    <property type="entry name" value="ANKYRIN REPEAT-CONTAINING PROTEIN-RELATED"/>
    <property type="match status" value="1"/>
</dbReference>
<reference evidence="5" key="1">
    <citation type="journal article" date="2019" name="Beilstein J. Org. Chem.">
        <title>Nanangenines: drimane sesquiterpenoids as the dominant metabolite cohort of a novel Australian fungus, Aspergillus nanangensis.</title>
        <authorList>
            <person name="Lacey H.J."/>
            <person name="Gilchrist C.L.M."/>
            <person name="Crombie A."/>
            <person name="Kalaitzis J.A."/>
            <person name="Vuong D."/>
            <person name="Rutledge P.J."/>
            <person name="Turner P."/>
            <person name="Pitt J.I."/>
            <person name="Lacey E."/>
            <person name="Chooi Y.H."/>
            <person name="Piggott A.M."/>
        </authorList>
    </citation>
    <scope>NUCLEOTIDE SEQUENCE</scope>
    <source>
        <strain evidence="5">MST-FP2251</strain>
    </source>
</reference>
<reference evidence="5" key="2">
    <citation type="submission" date="2020-02" db="EMBL/GenBank/DDBJ databases">
        <authorList>
            <person name="Gilchrist C.L.M."/>
            <person name="Chooi Y.-H."/>
        </authorList>
    </citation>
    <scope>NUCLEOTIDE SEQUENCE</scope>
    <source>
        <strain evidence="5">MST-FP2251</strain>
    </source>
</reference>
<dbReference type="EMBL" id="VCAU01000168">
    <property type="protein sequence ID" value="KAF9883366.1"/>
    <property type="molecule type" value="Genomic_DNA"/>
</dbReference>
<keyword evidence="2 3" id="KW-0040">ANK repeat</keyword>
<keyword evidence="1" id="KW-0677">Repeat</keyword>
<dbReference type="Gene3D" id="1.25.40.20">
    <property type="entry name" value="Ankyrin repeat-containing domain"/>
    <property type="match status" value="2"/>
</dbReference>
<dbReference type="InterPro" id="IPR001810">
    <property type="entry name" value="F-box_dom"/>
</dbReference>
<dbReference type="PROSITE" id="PS50297">
    <property type="entry name" value="ANK_REP_REGION"/>
    <property type="match status" value="2"/>
</dbReference>
<evidence type="ECO:0000313" key="5">
    <source>
        <dbReference type="EMBL" id="KAF9883366.1"/>
    </source>
</evidence>
<comment type="caution">
    <text evidence="5">The sequence shown here is derived from an EMBL/GenBank/DDBJ whole genome shotgun (WGS) entry which is preliminary data.</text>
</comment>
<dbReference type="SUPFAM" id="SSF48403">
    <property type="entry name" value="Ankyrin repeat"/>
    <property type="match status" value="1"/>
</dbReference>
<protein>
    <recommendedName>
        <fullName evidence="4">F-box domain-containing protein</fullName>
    </recommendedName>
</protein>
<dbReference type="AlphaFoldDB" id="A0AAD4CBF8"/>
<proteinExistence type="predicted"/>